<accession>A0A4V2RXA3</accession>
<evidence type="ECO:0000259" key="4">
    <source>
        <dbReference type="Pfam" id="PF08281"/>
    </source>
</evidence>
<dbReference type="EMBL" id="SLWL01000008">
    <property type="protein sequence ID" value="TCO12800.1"/>
    <property type="molecule type" value="Genomic_DNA"/>
</dbReference>
<name>A0A4V2RXA3_9HYPH</name>
<organism evidence="5 6">
    <name type="scientific">Camelimonas lactis</name>
    <dbReference type="NCBI Taxonomy" id="659006"/>
    <lineage>
        <taxon>Bacteria</taxon>
        <taxon>Pseudomonadati</taxon>
        <taxon>Pseudomonadota</taxon>
        <taxon>Alphaproteobacteria</taxon>
        <taxon>Hyphomicrobiales</taxon>
        <taxon>Chelatococcaceae</taxon>
        <taxon>Camelimonas</taxon>
    </lineage>
</organism>
<feature type="domain" description="RNA polymerase sigma factor 70 region 4 type 2" evidence="4">
    <location>
        <begin position="49"/>
        <end position="98"/>
    </location>
</feature>
<dbReference type="GO" id="GO:0016987">
    <property type="term" value="F:sigma factor activity"/>
    <property type="evidence" value="ECO:0007669"/>
    <property type="project" value="UniProtKB-KW"/>
</dbReference>
<dbReference type="InterPro" id="IPR039425">
    <property type="entry name" value="RNA_pol_sigma-70-like"/>
</dbReference>
<dbReference type="AlphaFoldDB" id="A0A4V2RXA3"/>
<dbReference type="Proteomes" id="UP000294881">
    <property type="component" value="Unassembled WGS sequence"/>
</dbReference>
<gene>
    <name evidence="5" type="ORF">EV666_108123</name>
</gene>
<dbReference type="GO" id="GO:0006352">
    <property type="term" value="P:DNA-templated transcription initiation"/>
    <property type="evidence" value="ECO:0007669"/>
    <property type="project" value="InterPro"/>
</dbReference>
<evidence type="ECO:0000313" key="6">
    <source>
        <dbReference type="Proteomes" id="UP000294881"/>
    </source>
</evidence>
<comment type="caution">
    <text evidence="5">The sequence shown here is derived from an EMBL/GenBank/DDBJ whole genome shotgun (WGS) entry which is preliminary data.</text>
</comment>
<dbReference type="PANTHER" id="PTHR43133">
    <property type="entry name" value="RNA POLYMERASE ECF-TYPE SIGMA FACTO"/>
    <property type="match status" value="1"/>
</dbReference>
<evidence type="ECO:0000313" key="5">
    <source>
        <dbReference type="EMBL" id="TCO12800.1"/>
    </source>
</evidence>
<keyword evidence="1" id="KW-0805">Transcription regulation</keyword>
<keyword evidence="6" id="KW-1185">Reference proteome</keyword>
<evidence type="ECO:0000256" key="2">
    <source>
        <dbReference type="ARBA" id="ARBA00023082"/>
    </source>
</evidence>
<reference evidence="5 6" key="1">
    <citation type="submission" date="2019-03" db="EMBL/GenBank/DDBJ databases">
        <title>Genomic Encyclopedia of Type Strains, Phase IV (KMG-IV): sequencing the most valuable type-strain genomes for metagenomic binning, comparative biology and taxonomic classification.</title>
        <authorList>
            <person name="Goeker M."/>
        </authorList>
    </citation>
    <scope>NUCLEOTIDE SEQUENCE [LARGE SCALE GENOMIC DNA]</scope>
    <source>
        <strain evidence="5 6">DSM 22958</strain>
    </source>
</reference>
<proteinExistence type="predicted"/>
<dbReference type="InterPro" id="IPR036388">
    <property type="entry name" value="WH-like_DNA-bd_sf"/>
</dbReference>
<evidence type="ECO:0000256" key="3">
    <source>
        <dbReference type="ARBA" id="ARBA00023163"/>
    </source>
</evidence>
<dbReference type="InterPro" id="IPR013324">
    <property type="entry name" value="RNA_pol_sigma_r3/r4-like"/>
</dbReference>
<protein>
    <submittedName>
        <fullName evidence="5">RNA polymerase sigma factor (Sigma-70 family)</fullName>
    </submittedName>
</protein>
<dbReference type="PANTHER" id="PTHR43133:SF25">
    <property type="entry name" value="RNA POLYMERASE SIGMA FACTOR RFAY-RELATED"/>
    <property type="match status" value="1"/>
</dbReference>
<dbReference type="Pfam" id="PF08281">
    <property type="entry name" value="Sigma70_r4_2"/>
    <property type="match status" value="1"/>
</dbReference>
<dbReference type="Gene3D" id="1.10.10.10">
    <property type="entry name" value="Winged helix-like DNA-binding domain superfamily/Winged helix DNA-binding domain"/>
    <property type="match status" value="1"/>
</dbReference>
<sequence>MRAWLLTIMRNAFLNNIRKRNLETAGQEYSVSSEPRVEAPQEWKLRQNELAVVLDRMPAHYRDAVVLIGVLGESYGAAAEILHCDIGTIKSRVNRARGLLRASLP</sequence>
<evidence type="ECO:0000256" key="1">
    <source>
        <dbReference type="ARBA" id="ARBA00023015"/>
    </source>
</evidence>
<dbReference type="InterPro" id="IPR013249">
    <property type="entry name" value="RNA_pol_sigma70_r4_t2"/>
</dbReference>
<dbReference type="SUPFAM" id="SSF88659">
    <property type="entry name" value="Sigma3 and sigma4 domains of RNA polymerase sigma factors"/>
    <property type="match status" value="1"/>
</dbReference>
<keyword evidence="2" id="KW-0731">Sigma factor</keyword>
<keyword evidence="3" id="KW-0804">Transcription</keyword>
<dbReference type="GO" id="GO:0003677">
    <property type="term" value="F:DNA binding"/>
    <property type="evidence" value="ECO:0007669"/>
    <property type="project" value="InterPro"/>
</dbReference>